<sequence length="320" mass="34851">MPPRAELAFAGSGLERAAHLRRDAGALVRLAAHPEARVLPFWRGRPAFAAGGGLEWLAPGHPALSDAPGEMLFLGLDDGEAPRFAANLSLWTPAVDLPDARAFFDASEQHHPDMPEGSVFAELRGRMMALSPREAELAASARALFEWHRAHGFCARCGVASDWAEAGWMRRCPDCGTQHFPRTDPVAIMLVTRGDRVLLGRSPGWPEGMFSCLAGFMEPGETLEDAVRREVVEETGVQVGAVRYVGSQPWPFPASLMLGCVAEAVSDEIRLDPTEIEDALWVSRSRLADVFAGADPMIRAPRKGAIAGWLLRLWLADRLD</sequence>
<evidence type="ECO:0000256" key="8">
    <source>
        <dbReference type="ARBA" id="ARBA00023027"/>
    </source>
</evidence>
<comment type="similarity">
    <text evidence="3">Belongs to the Nudix hydrolase family. NudC subfamily.</text>
</comment>
<evidence type="ECO:0000259" key="10">
    <source>
        <dbReference type="PROSITE" id="PS51462"/>
    </source>
</evidence>
<evidence type="ECO:0000256" key="7">
    <source>
        <dbReference type="ARBA" id="ARBA00022842"/>
    </source>
</evidence>
<dbReference type="GO" id="GO:0046872">
    <property type="term" value="F:metal ion binding"/>
    <property type="evidence" value="ECO:0007669"/>
    <property type="project" value="UniProtKB-KW"/>
</dbReference>
<dbReference type="PROSITE" id="PS51462">
    <property type="entry name" value="NUDIX"/>
    <property type="match status" value="1"/>
</dbReference>
<dbReference type="GO" id="GO:0019677">
    <property type="term" value="P:NAD+ catabolic process"/>
    <property type="evidence" value="ECO:0007669"/>
    <property type="project" value="TreeGrafter"/>
</dbReference>
<name>A0A2A4CVK8_9RHOB</name>
<comment type="cofactor">
    <cofactor evidence="1">
        <name>Mg(2+)</name>
        <dbReference type="ChEBI" id="CHEBI:18420"/>
    </cofactor>
</comment>
<dbReference type="SUPFAM" id="SSF55811">
    <property type="entry name" value="Nudix"/>
    <property type="match status" value="1"/>
</dbReference>
<evidence type="ECO:0000256" key="2">
    <source>
        <dbReference type="ARBA" id="ARBA00001947"/>
    </source>
</evidence>
<dbReference type="PANTHER" id="PTHR42904:SF6">
    <property type="entry name" value="NAD-CAPPED RNA HYDROLASE NUDT12"/>
    <property type="match status" value="1"/>
</dbReference>
<keyword evidence="5" id="KW-0479">Metal-binding</keyword>
<dbReference type="InterPro" id="IPR050241">
    <property type="entry name" value="NAD-cap_RNA_hydrolase_NudC"/>
</dbReference>
<dbReference type="Pfam" id="PF00293">
    <property type="entry name" value="NUDIX"/>
    <property type="match status" value="1"/>
</dbReference>
<dbReference type="CDD" id="cd03429">
    <property type="entry name" value="NUDIX_NADH_pyrophosphatase_Nudt13"/>
    <property type="match status" value="1"/>
</dbReference>
<evidence type="ECO:0000313" key="11">
    <source>
        <dbReference type="EMBL" id="PCD78179.1"/>
    </source>
</evidence>
<dbReference type="AlphaFoldDB" id="A0A2A4CVK8"/>
<dbReference type="OrthoDB" id="9791656at2"/>
<comment type="catalytic activity">
    <reaction evidence="9">
        <text>a 5'-end NAD(+)-phospho-ribonucleoside in mRNA + H2O = a 5'-end phospho-adenosine-phospho-ribonucleoside in mRNA + beta-nicotinamide D-ribonucleotide + 2 H(+)</text>
        <dbReference type="Rhea" id="RHEA:60876"/>
        <dbReference type="Rhea" id="RHEA-COMP:15698"/>
        <dbReference type="Rhea" id="RHEA-COMP:15719"/>
        <dbReference type="ChEBI" id="CHEBI:14649"/>
        <dbReference type="ChEBI" id="CHEBI:15377"/>
        <dbReference type="ChEBI" id="CHEBI:15378"/>
        <dbReference type="ChEBI" id="CHEBI:144029"/>
        <dbReference type="ChEBI" id="CHEBI:144051"/>
    </reaction>
    <physiologicalReaction direction="left-to-right" evidence="9">
        <dbReference type="Rhea" id="RHEA:60877"/>
    </physiologicalReaction>
</comment>
<dbReference type="NCBIfam" id="NF001299">
    <property type="entry name" value="PRK00241.1"/>
    <property type="match status" value="1"/>
</dbReference>
<evidence type="ECO:0000313" key="12">
    <source>
        <dbReference type="Proteomes" id="UP000243507"/>
    </source>
</evidence>
<dbReference type="Pfam" id="PF09297">
    <property type="entry name" value="Zn_ribbon_NUD"/>
    <property type="match status" value="1"/>
</dbReference>
<evidence type="ECO:0000256" key="5">
    <source>
        <dbReference type="ARBA" id="ARBA00022723"/>
    </source>
</evidence>
<dbReference type="RefSeq" id="WP_096430720.1">
    <property type="nucleotide sequence ID" value="NZ_NTJD01000001.1"/>
</dbReference>
<dbReference type="Gene3D" id="3.90.79.10">
    <property type="entry name" value="Nucleoside Triphosphate Pyrophosphohydrolase"/>
    <property type="match status" value="1"/>
</dbReference>
<dbReference type="InterPro" id="IPR015797">
    <property type="entry name" value="NUDIX_hydrolase-like_dom_sf"/>
</dbReference>
<dbReference type="GO" id="GO:0005829">
    <property type="term" value="C:cytosol"/>
    <property type="evidence" value="ECO:0007669"/>
    <property type="project" value="TreeGrafter"/>
</dbReference>
<evidence type="ECO:0000256" key="4">
    <source>
        <dbReference type="ARBA" id="ARBA00012381"/>
    </source>
</evidence>
<organism evidence="11 12">
    <name type="scientific">Pseudothioclava arenosa</name>
    <dbReference type="NCBI Taxonomy" id="1795308"/>
    <lineage>
        <taxon>Bacteria</taxon>
        <taxon>Pseudomonadati</taxon>
        <taxon>Pseudomonadota</taxon>
        <taxon>Alphaproteobacteria</taxon>
        <taxon>Rhodobacterales</taxon>
        <taxon>Paracoccaceae</taxon>
        <taxon>Pseudothioclava</taxon>
    </lineage>
</organism>
<dbReference type="Pfam" id="PF09296">
    <property type="entry name" value="NUDIX-like"/>
    <property type="match status" value="1"/>
</dbReference>
<dbReference type="InterPro" id="IPR020084">
    <property type="entry name" value="NUDIX_hydrolase_CS"/>
</dbReference>
<dbReference type="InterPro" id="IPR015375">
    <property type="entry name" value="NADH_PPase-like_N"/>
</dbReference>
<keyword evidence="8" id="KW-0520">NAD</keyword>
<dbReference type="EC" id="3.6.1.22" evidence="4"/>
<dbReference type="InterPro" id="IPR049734">
    <property type="entry name" value="NudC-like_C"/>
</dbReference>
<dbReference type="EMBL" id="NTJD01000001">
    <property type="protein sequence ID" value="PCD78179.1"/>
    <property type="molecule type" value="Genomic_DNA"/>
</dbReference>
<dbReference type="PROSITE" id="PS00893">
    <property type="entry name" value="NUDIX_BOX"/>
    <property type="match status" value="1"/>
</dbReference>
<dbReference type="Proteomes" id="UP000243507">
    <property type="component" value="Unassembled WGS sequence"/>
</dbReference>
<keyword evidence="12" id="KW-1185">Reference proteome</keyword>
<dbReference type="GO" id="GO:0006742">
    <property type="term" value="P:NADP+ catabolic process"/>
    <property type="evidence" value="ECO:0007669"/>
    <property type="project" value="TreeGrafter"/>
</dbReference>
<feature type="domain" description="Nudix hydrolase" evidence="10">
    <location>
        <begin position="181"/>
        <end position="312"/>
    </location>
</feature>
<proteinExistence type="inferred from homology"/>
<comment type="cofactor">
    <cofactor evidence="2">
        <name>Zn(2+)</name>
        <dbReference type="ChEBI" id="CHEBI:29105"/>
    </cofactor>
</comment>
<comment type="caution">
    <text evidence="11">The sequence shown here is derived from an EMBL/GenBank/DDBJ whole genome shotgun (WGS) entry which is preliminary data.</text>
</comment>
<protein>
    <recommendedName>
        <fullName evidence="4">NAD(+) diphosphatase</fullName>
        <ecNumber evidence="4">3.6.1.22</ecNumber>
    </recommendedName>
</protein>
<evidence type="ECO:0000256" key="3">
    <source>
        <dbReference type="ARBA" id="ARBA00009595"/>
    </source>
</evidence>
<dbReference type="GO" id="GO:0035529">
    <property type="term" value="F:NADH pyrophosphatase activity"/>
    <property type="evidence" value="ECO:0007669"/>
    <property type="project" value="TreeGrafter"/>
</dbReference>
<accession>A0A2A4CVK8</accession>
<dbReference type="InterPro" id="IPR000086">
    <property type="entry name" value="NUDIX_hydrolase_dom"/>
</dbReference>
<reference evidence="11 12" key="1">
    <citation type="submission" date="2017-09" db="EMBL/GenBank/DDBJ databases">
        <title>A multilocus sequence analysis scheme for characterization of bacteria in the genus Thioclava.</title>
        <authorList>
            <person name="Liu Y."/>
            <person name="Shao Z."/>
        </authorList>
    </citation>
    <scope>NUCLEOTIDE SEQUENCE [LARGE SCALE GENOMIC DNA]</scope>
    <source>
        <strain evidence="11 12">CAU 1312</strain>
    </source>
</reference>
<dbReference type="Gene3D" id="3.90.79.20">
    <property type="match status" value="1"/>
</dbReference>
<keyword evidence="6" id="KW-0378">Hydrolase</keyword>
<gene>
    <name evidence="11" type="ORF">CLN94_01595</name>
</gene>
<dbReference type="PANTHER" id="PTHR42904">
    <property type="entry name" value="NUDIX HYDROLASE, NUDC SUBFAMILY"/>
    <property type="match status" value="1"/>
</dbReference>
<evidence type="ECO:0000256" key="9">
    <source>
        <dbReference type="ARBA" id="ARBA00023679"/>
    </source>
</evidence>
<keyword evidence="7" id="KW-0460">Magnesium</keyword>
<dbReference type="InterPro" id="IPR015376">
    <property type="entry name" value="Znr_NADH_PPase"/>
</dbReference>
<evidence type="ECO:0000256" key="6">
    <source>
        <dbReference type="ARBA" id="ARBA00022801"/>
    </source>
</evidence>
<evidence type="ECO:0000256" key="1">
    <source>
        <dbReference type="ARBA" id="ARBA00001946"/>
    </source>
</evidence>